<evidence type="ECO:0000313" key="3">
    <source>
        <dbReference type="Proteomes" id="UP000323000"/>
    </source>
</evidence>
<reference evidence="3" key="1">
    <citation type="journal article" date="2019" name="Gigascience">
        <title>De novo genome assembly of the endangered Acer yangbiense, a plant species with extremely small populations endemic to Yunnan Province, China.</title>
        <authorList>
            <person name="Yang J."/>
            <person name="Wariss H.M."/>
            <person name="Tao L."/>
            <person name="Zhang R."/>
            <person name="Yun Q."/>
            <person name="Hollingsworth P."/>
            <person name="Dao Z."/>
            <person name="Luo G."/>
            <person name="Guo H."/>
            <person name="Ma Y."/>
            <person name="Sun W."/>
        </authorList>
    </citation>
    <scope>NUCLEOTIDE SEQUENCE [LARGE SCALE GENOMIC DNA]</scope>
    <source>
        <strain evidence="3">cv. Malutang</strain>
    </source>
</reference>
<accession>A0A5C7IV92</accession>
<keyword evidence="1" id="KW-0808">Transferase</keyword>
<sequence>MTHASFGTESVVYVSFGSLAALGEEQMEELAWGLKRSNSYFLWVVRESEEKKLPSNFIEETSDKGLVVTWSPQLQVLAHKSVGCFMTHWVRVKVNEKGIMTNEEIGNCIREIMERERGKEIRRNSDKWKEFAKEAVDNGGSSDKNIEEFVKKLSCS</sequence>
<evidence type="ECO:0000313" key="2">
    <source>
        <dbReference type="EMBL" id="TXG72998.1"/>
    </source>
</evidence>
<dbReference type="GO" id="GO:0008194">
    <property type="term" value="F:UDP-glycosyltransferase activity"/>
    <property type="evidence" value="ECO:0007669"/>
    <property type="project" value="InterPro"/>
</dbReference>
<comment type="caution">
    <text evidence="2">The sequence shown here is derived from an EMBL/GenBank/DDBJ whole genome shotgun (WGS) entry which is preliminary data.</text>
</comment>
<gene>
    <name evidence="2" type="ORF">EZV62_001577</name>
</gene>
<dbReference type="AlphaFoldDB" id="A0A5C7IV92"/>
<keyword evidence="3" id="KW-1185">Reference proteome</keyword>
<organism evidence="2 3">
    <name type="scientific">Acer yangbiense</name>
    <dbReference type="NCBI Taxonomy" id="1000413"/>
    <lineage>
        <taxon>Eukaryota</taxon>
        <taxon>Viridiplantae</taxon>
        <taxon>Streptophyta</taxon>
        <taxon>Embryophyta</taxon>
        <taxon>Tracheophyta</taxon>
        <taxon>Spermatophyta</taxon>
        <taxon>Magnoliopsida</taxon>
        <taxon>eudicotyledons</taxon>
        <taxon>Gunneridae</taxon>
        <taxon>Pentapetalae</taxon>
        <taxon>rosids</taxon>
        <taxon>malvids</taxon>
        <taxon>Sapindales</taxon>
        <taxon>Sapindaceae</taxon>
        <taxon>Hippocastanoideae</taxon>
        <taxon>Acereae</taxon>
        <taxon>Acer</taxon>
    </lineage>
</organism>
<dbReference type="CDD" id="cd03784">
    <property type="entry name" value="GT1_Gtf-like"/>
    <property type="match status" value="1"/>
</dbReference>
<dbReference type="Pfam" id="PF00201">
    <property type="entry name" value="UDPGT"/>
    <property type="match status" value="1"/>
</dbReference>
<dbReference type="EMBL" id="VAHF01000001">
    <property type="protein sequence ID" value="TXG72998.1"/>
    <property type="molecule type" value="Genomic_DNA"/>
</dbReference>
<dbReference type="PANTHER" id="PTHR48045">
    <property type="entry name" value="UDP-GLYCOSYLTRANSFERASE 72B1"/>
    <property type="match status" value="1"/>
</dbReference>
<dbReference type="Gene3D" id="3.40.50.2000">
    <property type="entry name" value="Glycogen Phosphorylase B"/>
    <property type="match status" value="3"/>
</dbReference>
<proteinExistence type="predicted"/>
<dbReference type="OrthoDB" id="5835829at2759"/>
<dbReference type="SUPFAM" id="SSF53756">
    <property type="entry name" value="UDP-Glycosyltransferase/glycogen phosphorylase"/>
    <property type="match status" value="1"/>
</dbReference>
<dbReference type="Proteomes" id="UP000323000">
    <property type="component" value="Chromosome 1"/>
</dbReference>
<name>A0A5C7IV92_9ROSI</name>
<evidence type="ECO:0008006" key="4">
    <source>
        <dbReference type="Google" id="ProtNLM"/>
    </source>
</evidence>
<dbReference type="PANTHER" id="PTHR48045:SF26">
    <property type="entry name" value="UDP-GLYCOSYLTRANSFERASE 74E2-LIKE"/>
    <property type="match status" value="1"/>
</dbReference>
<dbReference type="InterPro" id="IPR002213">
    <property type="entry name" value="UDP_glucos_trans"/>
</dbReference>
<evidence type="ECO:0000256" key="1">
    <source>
        <dbReference type="ARBA" id="ARBA00022679"/>
    </source>
</evidence>
<protein>
    <recommendedName>
        <fullName evidence="4">UDP-glycosyltransferases domain-containing protein</fullName>
    </recommendedName>
</protein>